<proteinExistence type="predicted"/>
<dbReference type="Gene3D" id="3.40.630.30">
    <property type="match status" value="1"/>
</dbReference>
<dbReference type="OMA" id="QGSHEVI"/>
<evidence type="ECO:0000313" key="2">
    <source>
        <dbReference type="Proteomes" id="UP000016931"/>
    </source>
</evidence>
<dbReference type="eggNOG" id="ENOG502T7QB">
    <property type="taxonomic scope" value="Eukaryota"/>
</dbReference>
<evidence type="ECO:0000313" key="1">
    <source>
        <dbReference type="EMBL" id="EMF07985.1"/>
    </source>
</evidence>
<name>M3C7X0_SPHMS</name>
<reference evidence="1 2" key="1">
    <citation type="journal article" date="2012" name="PLoS Pathog.">
        <title>Diverse lifestyles and strategies of plant pathogenesis encoded in the genomes of eighteen Dothideomycetes fungi.</title>
        <authorList>
            <person name="Ohm R.A."/>
            <person name="Feau N."/>
            <person name="Henrissat B."/>
            <person name="Schoch C.L."/>
            <person name="Horwitz B.A."/>
            <person name="Barry K.W."/>
            <person name="Condon B.J."/>
            <person name="Copeland A.C."/>
            <person name="Dhillon B."/>
            <person name="Glaser F."/>
            <person name="Hesse C.N."/>
            <person name="Kosti I."/>
            <person name="LaButti K."/>
            <person name="Lindquist E.A."/>
            <person name="Lucas S."/>
            <person name="Salamov A.A."/>
            <person name="Bradshaw R.E."/>
            <person name="Ciuffetti L."/>
            <person name="Hamelin R.C."/>
            <person name="Kema G.H.J."/>
            <person name="Lawrence C."/>
            <person name="Scott J.A."/>
            <person name="Spatafora J.W."/>
            <person name="Turgeon B.G."/>
            <person name="de Wit P.J.G.M."/>
            <person name="Zhong S."/>
            <person name="Goodwin S.B."/>
            <person name="Grigoriev I.V."/>
        </authorList>
    </citation>
    <scope>NUCLEOTIDE SEQUENCE [LARGE SCALE GENOMIC DNA]</scope>
    <source>
        <strain evidence="1 2">SO2202</strain>
    </source>
</reference>
<evidence type="ECO:0008006" key="3">
    <source>
        <dbReference type="Google" id="ProtNLM"/>
    </source>
</evidence>
<organism evidence="1 2">
    <name type="scientific">Sphaerulina musiva (strain SO2202)</name>
    <name type="common">Poplar stem canker fungus</name>
    <name type="synonym">Septoria musiva</name>
    <dbReference type="NCBI Taxonomy" id="692275"/>
    <lineage>
        <taxon>Eukaryota</taxon>
        <taxon>Fungi</taxon>
        <taxon>Dikarya</taxon>
        <taxon>Ascomycota</taxon>
        <taxon>Pezizomycotina</taxon>
        <taxon>Dothideomycetes</taxon>
        <taxon>Dothideomycetidae</taxon>
        <taxon>Mycosphaerellales</taxon>
        <taxon>Mycosphaerellaceae</taxon>
        <taxon>Sphaerulina</taxon>
    </lineage>
</organism>
<dbReference type="HOGENOM" id="CLU_1180856_0_0_1"/>
<protein>
    <recommendedName>
        <fullName evidence="3">N-acetyltransferase domain-containing protein</fullName>
    </recommendedName>
</protein>
<dbReference type="RefSeq" id="XP_016756106.1">
    <property type="nucleotide sequence ID" value="XM_016907855.1"/>
</dbReference>
<dbReference type="Proteomes" id="UP000016931">
    <property type="component" value="Unassembled WGS sequence"/>
</dbReference>
<dbReference type="SUPFAM" id="SSF55729">
    <property type="entry name" value="Acyl-CoA N-acyltransferases (Nat)"/>
    <property type="match status" value="1"/>
</dbReference>
<dbReference type="AlphaFoldDB" id="M3C7X0"/>
<dbReference type="InterPro" id="IPR016181">
    <property type="entry name" value="Acyl_CoA_acyltransferase"/>
</dbReference>
<dbReference type="EMBL" id="KB456272">
    <property type="protein sequence ID" value="EMF07985.1"/>
    <property type="molecule type" value="Genomic_DNA"/>
</dbReference>
<accession>M3C7X0</accession>
<dbReference type="OrthoDB" id="3794209at2759"/>
<keyword evidence="2" id="KW-1185">Reference proteome</keyword>
<sequence length="235" mass="26209">MTDTNLIKTIPGPQVDGRATTTSIFPTSQLTQSPFLPNLLSTINTAFRDSHALKPELGLTNHGERLSSTQEFLSALISDPESFVLIISYPHDSSTVLATASCRRYHGPPKDRPVDANLPWLRTLDVAPDTEEWELKLMATDVRVQGQGLAGYMMRTVEGEILERFQRRIEMGRESSGGVAAAGLPGKVKMVICTPMELMGGFYLRRGYTLDYQNWRGEGYNFHIAFMHKMIWGDG</sequence>
<gene>
    <name evidence="1" type="ORF">SEPMUDRAFT_159545</name>
</gene>
<dbReference type="GeneID" id="27904992"/>